<organism evidence="1 2">
    <name type="scientific">Candidatus Obscuribacter phosphatis</name>
    <dbReference type="NCBI Taxonomy" id="1906157"/>
    <lineage>
        <taxon>Bacteria</taxon>
        <taxon>Bacillati</taxon>
        <taxon>Candidatus Melainabacteria</taxon>
        <taxon>Candidatus Obscuribacterales</taxon>
        <taxon>Candidatus Obscuribacteraceae</taxon>
        <taxon>Candidatus Obscuribacter</taxon>
    </lineage>
</organism>
<accession>A0A8J7PFZ9</accession>
<dbReference type="AlphaFoldDB" id="A0A8J7PFZ9"/>
<dbReference type="Proteomes" id="UP000664277">
    <property type="component" value="Unassembled WGS sequence"/>
</dbReference>
<reference evidence="1" key="1">
    <citation type="submission" date="2021-02" db="EMBL/GenBank/DDBJ databases">
        <title>Genome-Resolved Metagenomics of a Microbial Community Performing Photosynthetic Biological Nutrient Removal.</title>
        <authorList>
            <person name="Mcdaniel E.A."/>
        </authorList>
    </citation>
    <scope>NUCLEOTIDE SEQUENCE</scope>
    <source>
        <strain evidence="1">UWPOB_OBS1</strain>
    </source>
</reference>
<dbReference type="EMBL" id="JAFLCK010000061">
    <property type="protein sequence ID" value="MBN8662876.1"/>
    <property type="molecule type" value="Genomic_DNA"/>
</dbReference>
<protein>
    <submittedName>
        <fullName evidence="1">Uncharacterized protein</fullName>
    </submittedName>
</protein>
<sequence>MSGCQIAPKLEPPVDYVGARFLGKRKHPASKIRDYSTVDAITKLVNVKYLPDMQFHAPEVSTALEDILSKQFCKLVRGFTRNALLNEFGAPGAIESAAIVFDDTSEVDEFWIYDFGYDGLPVALGMKSGCCISAIRMTYPQYDKYRQRKLKKTREELLGKSVSHVENILGDEVELENSYSIGPAGFVEVTFENGKCKSVTLQEFTY</sequence>
<evidence type="ECO:0000313" key="2">
    <source>
        <dbReference type="Proteomes" id="UP000664277"/>
    </source>
</evidence>
<proteinExistence type="predicted"/>
<name>A0A8J7PFZ9_9BACT</name>
<comment type="caution">
    <text evidence="1">The sequence shown here is derived from an EMBL/GenBank/DDBJ whole genome shotgun (WGS) entry which is preliminary data.</text>
</comment>
<gene>
    <name evidence="1" type="ORF">J0M35_21090</name>
</gene>
<evidence type="ECO:0000313" key="1">
    <source>
        <dbReference type="EMBL" id="MBN8662876.1"/>
    </source>
</evidence>